<accession>A0ABZ1YII1</accession>
<evidence type="ECO:0008006" key="2">
    <source>
        <dbReference type="Google" id="ProtNLM"/>
    </source>
</evidence>
<gene>
    <name evidence="1" type="ORF">OIE82_35525</name>
</gene>
<organism evidence="1">
    <name type="scientific">Streptomyces althioticus</name>
    <dbReference type="NCBI Taxonomy" id="83380"/>
    <lineage>
        <taxon>Bacteria</taxon>
        <taxon>Bacillati</taxon>
        <taxon>Actinomycetota</taxon>
        <taxon>Actinomycetes</taxon>
        <taxon>Kitasatosporales</taxon>
        <taxon>Streptomycetaceae</taxon>
        <taxon>Streptomyces</taxon>
        <taxon>Streptomyces althioticus group</taxon>
    </lineage>
</organism>
<sequence length="149" mass="16469">MLRRFGLAHVRRILLTLPPSLSFTGEACLRDEQGSVRFPTVLRAGSTLRMPHIMLDWSSNRNLRPRVAIHLGSGKIVQGEVLSADAFEPMDIEADYRVHADFEVDVRSDEQIREANGTGGGPIRVSTSVRNRGTDQVHVSTHIEPSDAA</sequence>
<keyword evidence="1" id="KW-0614">Plasmid</keyword>
<reference evidence="1" key="1">
    <citation type="submission" date="2022-10" db="EMBL/GenBank/DDBJ databases">
        <title>The complete genomes of actinobacterial strains from the NBC collection.</title>
        <authorList>
            <person name="Joergensen T.S."/>
            <person name="Alvarez Arevalo M."/>
            <person name="Sterndorff E.B."/>
            <person name="Faurdal D."/>
            <person name="Vuksanovic O."/>
            <person name="Mourched A.-S."/>
            <person name="Charusanti P."/>
            <person name="Shaw S."/>
            <person name="Blin K."/>
            <person name="Weber T."/>
        </authorList>
    </citation>
    <scope>NUCLEOTIDE SEQUENCE [LARGE SCALE GENOMIC DNA]</scope>
    <source>
        <strain evidence="1">NBC 01686</strain>
        <plasmid evidence="1">unnamed1</plasmid>
    </source>
</reference>
<name>A0ABZ1YII1_9ACTN</name>
<geneLocation type="plasmid" evidence="1">
    <name>unnamed1</name>
</geneLocation>
<dbReference type="RefSeq" id="WP_266477779.1">
    <property type="nucleotide sequence ID" value="NZ_CP109208.1"/>
</dbReference>
<evidence type="ECO:0000313" key="1">
    <source>
        <dbReference type="EMBL" id="WUU58491.1"/>
    </source>
</evidence>
<dbReference type="EMBL" id="CP109208">
    <property type="protein sequence ID" value="WUU58491.1"/>
    <property type="molecule type" value="Genomic_DNA"/>
</dbReference>
<protein>
    <recommendedName>
        <fullName evidence="2">CARDB domain-containing protein</fullName>
    </recommendedName>
</protein>
<proteinExistence type="predicted"/>